<feature type="domain" description="Zinc finger CGNR" evidence="1">
    <location>
        <begin position="128"/>
        <end position="171"/>
    </location>
</feature>
<dbReference type="RefSeq" id="WP_378611967.1">
    <property type="nucleotide sequence ID" value="NZ_JBHSAX010000009.1"/>
</dbReference>
<dbReference type="Proteomes" id="UP001595696">
    <property type="component" value="Unassembled WGS sequence"/>
</dbReference>
<dbReference type="SUPFAM" id="SSF160904">
    <property type="entry name" value="Jann2411-like"/>
    <property type="match status" value="1"/>
</dbReference>
<dbReference type="PANTHER" id="PTHR35525:SF3">
    <property type="entry name" value="BLL6575 PROTEIN"/>
    <property type="match status" value="1"/>
</dbReference>
<dbReference type="Pfam" id="PF11706">
    <property type="entry name" value="zf-CGNR"/>
    <property type="match status" value="1"/>
</dbReference>
<dbReference type="InterPro" id="IPR023286">
    <property type="entry name" value="ABATE_dom_sf"/>
</dbReference>
<evidence type="ECO:0000259" key="1">
    <source>
        <dbReference type="Pfam" id="PF11706"/>
    </source>
</evidence>
<dbReference type="PANTHER" id="PTHR35525">
    <property type="entry name" value="BLL6575 PROTEIN"/>
    <property type="match status" value="1"/>
</dbReference>
<organism evidence="2 3">
    <name type="scientific">Nocardia jiangsuensis</name>
    <dbReference type="NCBI Taxonomy" id="1691563"/>
    <lineage>
        <taxon>Bacteria</taxon>
        <taxon>Bacillati</taxon>
        <taxon>Actinomycetota</taxon>
        <taxon>Actinomycetes</taxon>
        <taxon>Mycobacteriales</taxon>
        <taxon>Nocardiaceae</taxon>
        <taxon>Nocardia</taxon>
    </lineage>
</organism>
<comment type="caution">
    <text evidence="2">The sequence shown here is derived from an EMBL/GenBank/DDBJ whole genome shotgun (WGS) entry which is preliminary data.</text>
</comment>
<proteinExistence type="predicted"/>
<dbReference type="InterPro" id="IPR010852">
    <property type="entry name" value="ABATE"/>
</dbReference>
<keyword evidence="3" id="KW-1185">Reference proteome</keyword>
<protein>
    <submittedName>
        <fullName evidence="2">CGNR zinc finger domain-containing protein</fullName>
    </submittedName>
</protein>
<reference evidence="3" key="1">
    <citation type="journal article" date="2019" name="Int. J. Syst. Evol. Microbiol.">
        <title>The Global Catalogue of Microorganisms (GCM) 10K type strain sequencing project: providing services to taxonomists for standard genome sequencing and annotation.</title>
        <authorList>
            <consortium name="The Broad Institute Genomics Platform"/>
            <consortium name="The Broad Institute Genome Sequencing Center for Infectious Disease"/>
            <person name="Wu L."/>
            <person name="Ma J."/>
        </authorList>
    </citation>
    <scope>NUCLEOTIDE SEQUENCE [LARGE SCALE GENOMIC DNA]</scope>
    <source>
        <strain evidence="3">CGMCC 4.7330</strain>
    </source>
</reference>
<dbReference type="InterPro" id="IPR021005">
    <property type="entry name" value="Znf_CGNR"/>
</dbReference>
<evidence type="ECO:0000313" key="2">
    <source>
        <dbReference type="EMBL" id="MFC3962203.1"/>
    </source>
</evidence>
<name>A0ABV8DQ37_9NOCA</name>
<dbReference type="Pfam" id="PF07336">
    <property type="entry name" value="ABATE"/>
    <property type="match status" value="1"/>
</dbReference>
<gene>
    <name evidence="2" type="ORF">ACFO0B_09430</name>
</gene>
<evidence type="ECO:0000313" key="3">
    <source>
        <dbReference type="Proteomes" id="UP001595696"/>
    </source>
</evidence>
<dbReference type="Gene3D" id="1.10.3300.10">
    <property type="entry name" value="Jann2411-like domain"/>
    <property type="match status" value="1"/>
</dbReference>
<sequence>MPDPRPHLGEPLALDLLNTRWNGAGGPQDLLADVDGLAIWLGTAGLAERVAADPATLAALRRARDAVHDTVAAGGRDALNAVLAHGRIRRSLTAAGPVAEPDVADPAELPGWLAAADLLDLLDRDADRIRQCAHPDCVLFFYDTSRNGTRRWHSMAACGNRTKAARHYARRS</sequence>
<dbReference type="EMBL" id="JBHSAX010000009">
    <property type="protein sequence ID" value="MFC3962203.1"/>
    <property type="molecule type" value="Genomic_DNA"/>
</dbReference>
<accession>A0ABV8DQ37</accession>